<keyword evidence="4" id="KW-0012">Acyltransferase</keyword>
<proteinExistence type="inferred from homology"/>
<dbReference type="PANTHER" id="PTHR43420">
    <property type="entry name" value="ACETYLTRANSFERASE"/>
    <property type="match status" value="1"/>
</dbReference>
<reference evidence="7" key="1">
    <citation type="submission" date="2017-04" db="EMBL/GenBank/DDBJ databases">
        <authorList>
            <person name="Varghese N."/>
            <person name="Submissions S."/>
        </authorList>
    </citation>
    <scope>NUCLEOTIDE SEQUENCE [LARGE SCALE GENOMIC DNA]</scope>
    <source>
        <strain evidence="7">DSM 9293</strain>
    </source>
</reference>
<keyword evidence="3 6" id="KW-0808">Transferase</keyword>
<dbReference type="Proteomes" id="UP000192660">
    <property type="component" value="Unassembled WGS sequence"/>
</dbReference>
<accession>A0A1W1WGL9</accession>
<comment type="similarity">
    <text evidence="1">Belongs to the acetyltransferase family. RimI subfamily.</text>
</comment>
<dbReference type="CDD" id="cd04301">
    <property type="entry name" value="NAT_SF"/>
    <property type="match status" value="1"/>
</dbReference>
<keyword evidence="7" id="KW-1185">Reference proteome</keyword>
<evidence type="ECO:0000313" key="7">
    <source>
        <dbReference type="Proteomes" id="UP000192660"/>
    </source>
</evidence>
<dbReference type="NCBIfam" id="TIGR01575">
    <property type="entry name" value="rimI"/>
    <property type="match status" value="1"/>
</dbReference>
<evidence type="ECO:0000256" key="1">
    <source>
        <dbReference type="ARBA" id="ARBA00005395"/>
    </source>
</evidence>
<dbReference type="STRING" id="28034.BFX07_08965"/>
<dbReference type="InterPro" id="IPR006464">
    <property type="entry name" value="AcTrfase_RimI/Ard1"/>
</dbReference>
<dbReference type="InterPro" id="IPR050680">
    <property type="entry name" value="YpeA/RimI_acetyltransf"/>
</dbReference>
<evidence type="ECO:0000256" key="4">
    <source>
        <dbReference type="ARBA" id="ARBA00023315"/>
    </source>
</evidence>
<dbReference type="AlphaFoldDB" id="A0A1W1WGL9"/>
<evidence type="ECO:0000313" key="6">
    <source>
        <dbReference type="EMBL" id="SMC05444.1"/>
    </source>
</evidence>
<evidence type="ECO:0000256" key="3">
    <source>
        <dbReference type="ARBA" id="ARBA00022679"/>
    </source>
</evidence>
<dbReference type="EMBL" id="FWWY01000001">
    <property type="protein sequence ID" value="SMC05444.1"/>
    <property type="molecule type" value="Genomic_DNA"/>
</dbReference>
<dbReference type="Pfam" id="PF00583">
    <property type="entry name" value="Acetyltransf_1"/>
    <property type="match status" value="1"/>
</dbReference>
<organism evidence="6 7">
    <name type="scientific">Sulfobacillus thermosulfidooxidans (strain DSM 9293 / VKM B-1269 / AT-1)</name>
    <dbReference type="NCBI Taxonomy" id="929705"/>
    <lineage>
        <taxon>Bacteria</taxon>
        <taxon>Bacillati</taxon>
        <taxon>Bacillota</taxon>
        <taxon>Clostridia</taxon>
        <taxon>Eubacteriales</taxon>
        <taxon>Clostridiales Family XVII. Incertae Sedis</taxon>
        <taxon>Sulfobacillus</taxon>
    </lineage>
</organism>
<dbReference type="PROSITE" id="PS51186">
    <property type="entry name" value="GNAT"/>
    <property type="match status" value="1"/>
</dbReference>
<dbReference type="InterPro" id="IPR000182">
    <property type="entry name" value="GNAT_dom"/>
</dbReference>
<keyword evidence="2" id="KW-0963">Cytoplasm</keyword>
<evidence type="ECO:0000259" key="5">
    <source>
        <dbReference type="PROSITE" id="PS51186"/>
    </source>
</evidence>
<dbReference type="RefSeq" id="WP_020373948.1">
    <property type="nucleotide sequence ID" value="NZ_FWWY01000001.1"/>
</dbReference>
<feature type="domain" description="N-acetyltransferase" evidence="5">
    <location>
        <begin position="19"/>
        <end position="164"/>
    </location>
</feature>
<protein>
    <submittedName>
        <fullName evidence="6">Ribosomal-protein-alanine N-acetyltransferase</fullName>
    </submittedName>
</protein>
<dbReference type="InterPro" id="IPR016181">
    <property type="entry name" value="Acyl_CoA_acyltransferase"/>
</dbReference>
<dbReference type="GO" id="GO:0008080">
    <property type="term" value="F:N-acetyltransferase activity"/>
    <property type="evidence" value="ECO:0007669"/>
    <property type="project" value="InterPro"/>
</dbReference>
<dbReference type="OrthoDB" id="9794566at2"/>
<dbReference type="Gene3D" id="3.40.630.30">
    <property type="match status" value="1"/>
</dbReference>
<gene>
    <name evidence="6" type="ORF">SAMN00768000_2253</name>
</gene>
<sequence>MAISDDRTGNESSQSSPDIVIRDMYMADLDAVMGIESHSFPTPWSRNAFQTELLENTFATYLVVEFHGKVVAYGGMWIILDEAHVTNIAVHPDYRGHHLGEAIMMGLIERAKRAGVVRMTLEVRRSNLVAQNLYNKLGFVQLGVRRGYYTDTREDAFIMWKDPL</sequence>
<name>A0A1W1WGL9_SULTA</name>
<evidence type="ECO:0000256" key="2">
    <source>
        <dbReference type="ARBA" id="ARBA00022490"/>
    </source>
</evidence>
<dbReference type="PANTHER" id="PTHR43420:SF44">
    <property type="entry name" value="ACETYLTRANSFERASE YPEA"/>
    <property type="match status" value="1"/>
</dbReference>
<dbReference type="SUPFAM" id="SSF55729">
    <property type="entry name" value="Acyl-CoA N-acyltransferases (Nat)"/>
    <property type="match status" value="1"/>
</dbReference>